<feature type="transmembrane region" description="Helical" evidence="1">
    <location>
        <begin position="64"/>
        <end position="86"/>
    </location>
</feature>
<evidence type="ECO:0000256" key="1">
    <source>
        <dbReference type="SAM" id="Phobius"/>
    </source>
</evidence>
<keyword evidence="1" id="KW-1133">Transmembrane helix</keyword>
<keyword evidence="1" id="KW-0472">Membrane</keyword>
<protein>
    <submittedName>
        <fullName evidence="2">Uncharacterized protein</fullName>
    </submittedName>
</protein>
<dbReference type="RefSeq" id="WP_345380398.1">
    <property type="nucleotide sequence ID" value="NZ_BAABRR010000019.1"/>
</dbReference>
<comment type="caution">
    <text evidence="2">The sequence shown here is derived from an EMBL/GenBank/DDBJ whole genome shotgun (WGS) entry which is preliminary data.</text>
</comment>
<dbReference type="EMBL" id="BAABRR010000019">
    <property type="protein sequence ID" value="GAA5520041.1"/>
    <property type="molecule type" value="Genomic_DNA"/>
</dbReference>
<accession>A0ABP9WJM5</accession>
<proteinExistence type="predicted"/>
<name>A0ABP9WJM5_9MICO</name>
<sequence length="192" mass="21008">MAGVLSRVPVKLHKQVARGMLAVGMMAGGFALIFIVAYSETEKSSGALWWKKTTEVPLSERLPYLFISITLFIAAATAVVMALRLLGAQSRMQKYLTVTDGVESIEIRQLVEITNTSRAKVYRDLEALISSGMASDLYIDYQGQRLVRRSHVPKNSRKATVRCTSCGGSNDIIVGSAKKCDYCLSALPLDLT</sequence>
<evidence type="ECO:0000313" key="3">
    <source>
        <dbReference type="Proteomes" id="UP001426770"/>
    </source>
</evidence>
<keyword evidence="1" id="KW-0812">Transmembrane</keyword>
<organism evidence="2 3">
    <name type="scientific">Demequina sediminis</name>
    <dbReference type="NCBI Taxonomy" id="1930058"/>
    <lineage>
        <taxon>Bacteria</taxon>
        <taxon>Bacillati</taxon>
        <taxon>Actinomycetota</taxon>
        <taxon>Actinomycetes</taxon>
        <taxon>Micrococcales</taxon>
        <taxon>Demequinaceae</taxon>
        <taxon>Demequina</taxon>
    </lineage>
</organism>
<keyword evidence="3" id="KW-1185">Reference proteome</keyword>
<evidence type="ECO:0000313" key="2">
    <source>
        <dbReference type="EMBL" id="GAA5520041.1"/>
    </source>
</evidence>
<reference evidence="2 3" key="1">
    <citation type="submission" date="2024-02" db="EMBL/GenBank/DDBJ databases">
        <title>Lysinimicrobium sediminis NBRC 112286.</title>
        <authorList>
            <person name="Ichikawa N."/>
            <person name="Katano-Makiyama Y."/>
            <person name="Hidaka K."/>
        </authorList>
    </citation>
    <scope>NUCLEOTIDE SEQUENCE [LARGE SCALE GENOMIC DNA]</scope>
    <source>
        <strain evidence="2 3">NBRC 112286</strain>
    </source>
</reference>
<dbReference type="Proteomes" id="UP001426770">
    <property type="component" value="Unassembled WGS sequence"/>
</dbReference>
<feature type="transmembrane region" description="Helical" evidence="1">
    <location>
        <begin position="20"/>
        <end position="39"/>
    </location>
</feature>
<gene>
    <name evidence="2" type="ORF">Lsed01_02502</name>
</gene>